<comment type="caution">
    <text evidence="1">The sequence shown here is derived from an EMBL/GenBank/DDBJ whole genome shotgun (WGS) entry which is preliminary data.</text>
</comment>
<feature type="non-terminal residue" evidence="1">
    <location>
        <position position="62"/>
    </location>
</feature>
<reference evidence="1" key="1">
    <citation type="submission" date="2022-05" db="EMBL/GenBank/DDBJ databases">
        <title>Chromosome-level genome of Chaenocephalus aceratus.</title>
        <authorList>
            <person name="Park H."/>
        </authorList>
    </citation>
    <scope>NUCLEOTIDE SEQUENCE</scope>
    <source>
        <strain evidence="1">KU_202001</strain>
    </source>
</reference>
<evidence type="ECO:0000313" key="1">
    <source>
        <dbReference type="EMBL" id="KAI4806712.1"/>
    </source>
</evidence>
<protein>
    <submittedName>
        <fullName evidence="1">Uncharacterized protein</fullName>
    </submittedName>
</protein>
<dbReference type="EMBL" id="CM043804">
    <property type="protein sequence ID" value="KAI4806712.1"/>
    <property type="molecule type" value="Genomic_DNA"/>
</dbReference>
<feature type="non-terminal residue" evidence="1">
    <location>
        <position position="1"/>
    </location>
</feature>
<evidence type="ECO:0000313" key="2">
    <source>
        <dbReference type="Proteomes" id="UP001057452"/>
    </source>
</evidence>
<proteinExistence type="predicted"/>
<name>A0ACB9W2J8_CHAAC</name>
<keyword evidence="2" id="KW-1185">Reference proteome</keyword>
<dbReference type="Proteomes" id="UP001057452">
    <property type="component" value="Chromosome 20"/>
</dbReference>
<gene>
    <name evidence="1" type="ORF">KUCAC02_017525</name>
</gene>
<organism evidence="1 2">
    <name type="scientific">Chaenocephalus aceratus</name>
    <name type="common">Blackfin icefish</name>
    <name type="synonym">Chaenichthys aceratus</name>
    <dbReference type="NCBI Taxonomy" id="36190"/>
    <lineage>
        <taxon>Eukaryota</taxon>
        <taxon>Metazoa</taxon>
        <taxon>Chordata</taxon>
        <taxon>Craniata</taxon>
        <taxon>Vertebrata</taxon>
        <taxon>Euteleostomi</taxon>
        <taxon>Actinopterygii</taxon>
        <taxon>Neopterygii</taxon>
        <taxon>Teleostei</taxon>
        <taxon>Neoteleostei</taxon>
        <taxon>Acanthomorphata</taxon>
        <taxon>Eupercaria</taxon>
        <taxon>Perciformes</taxon>
        <taxon>Notothenioidei</taxon>
        <taxon>Channichthyidae</taxon>
        <taxon>Chaenocephalus</taxon>
    </lineage>
</organism>
<accession>A0ACB9W2J8</accession>
<sequence>DKHIRVLMMYGNVKLTCGSLDVREACALKSLGPLARGNHIKVAPQAAIFVEKANYNLSLITN</sequence>